<proteinExistence type="predicted"/>
<reference evidence="4" key="1">
    <citation type="journal article" date="2019" name="Int. J. Syst. Evol. Microbiol.">
        <title>The Global Catalogue of Microorganisms (GCM) 10K type strain sequencing project: providing services to taxonomists for standard genome sequencing and annotation.</title>
        <authorList>
            <consortium name="The Broad Institute Genomics Platform"/>
            <consortium name="The Broad Institute Genome Sequencing Center for Infectious Disease"/>
            <person name="Wu L."/>
            <person name="Ma J."/>
        </authorList>
    </citation>
    <scope>NUCLEOTIDE SEQUENCE [LARGE SCALE GENOMIC DNA]</scope>
    <source>
        <strain evidence="4">CCUG 59778</strain>
    </source>
</reference>
<dbReference type="PANTHER" id="PTHR30461">
    <property type="entry name" value="DNA-INVERTASE FROM LAMBDOID PROPHAGE"/>
    <property type="match status" value="1"/>
</dbReference>
<protein>
    <submittedName>
        <fullName evidence="3">Recombinase family protein</fullName>
    </submittedName>
</protein>
<dbReference type="PANTHER" id="PTHR30461:SF23">
    <property type="entry name" value="DNA RECOMBINASE-RELATED"/>
    <property type="match status" value="1"/>
</dbReference>
<dbReference type="Gene3D" id="3.40.50.1390">
    <property type="entry name" value="Resolvase, N-terminal catalytic domain"/>
    <property type="match status" value="1"/>
</dbReference>
<organism evidence="3 4">
    <name type="scientific">Actinokineospora guangxiensis</name>
    <dbReference type="NCBI Taxonomy" id="1490288"/>
    <lineage>
        <taxon>Bacteria</taxon>
        <taxon>Bacillati</taxon>
        <taxon>Actinomycetota</taxon>
        <taxon>Actinomycetes</taxon>
        <taxon>Pseudonocardiales</taxon>
        <taxon>Pseudonocardiaceae</taxon>
        <taxon>Actinokineospora</taxon>
    </lineage>
</organism>
<sequence>MDHLPSGKQRTHIVAFDYARLSRDKNGLSENVNIQHGESRDFIADQGWEHGGSREDNDISASRFGTKVREGYQLLLKNILSVPDRDDAQVKVMIVVTEMPRLYRQVEELLPLIKLAEHSKLSGIWTTDGEGYDLSTPEGIHRAIGAVNNAMLESNRASVRQRRKKKAQAAQGKFLGTERRYGYEGAVKNEHGYILNRGRIGVAEVPHEIANLEDWFTRLIAGETAWSIVQDSNRLGIPAPRGGKWTAGNFNRLITRESYVVFDPIGHPSSCPCLQNREDGGTLVHTTSGTRHRGEWRGLITRDRHELLMSVLSARSQGWERGLARGRRYLLSGLTRCGGTHEDEPCLAVMYGNGRSIGQGYQRRYRCKSFDNHGSRVGCGKVFRDADALEAFVTEAVLYRLDSQSLHDTLSRQTSDDTTTALTSRLTALRQRRALIQRQYALGELESLDDYKLMLAELDSAIEASTAELRNQQDARVSALLPEGGNIREVWEARDLAWRRSILGLLIEQIIVLPGHPGGMMWNGYRFNPAFIEIEWKY</sequence>
<dbReference type="RefSeq" id="WP_378249210.1">
    <property type="nucleotide sequence ID" value="NZ_JBHSKF010000010.1"/>
</dbReference>
<dbReference type="InterPro" id="IPR050639">
    <property type="entry name" value="SSR_resolvase"/>
</dbReference>
<dbReference type="Pfam" id="PF07508">
    <property type="entry name" value="Recombinase"/>
    <property type="match status" value="1"/>
</dbReference>
<dbReference type="SUPFAM" id="SSF53041">
    <property type="entry name" value="Resolvase-like"/>
    <property type="match status" value="1"/>
</dbReference>
<accession>A0ABW0EUY5</accession>
<evidence type="ECO:0000313" key="4">
    <source>
        <dbReference type="Proteomes" id="UP001596157"/>
    </source>
</evidence>
<dbReference type="SMART" id="SM00857">
    <property type="entry name" value="Resolvase"/>
    <property type="match status" value="1"/>
</dbReference>
<dbReference type="Pfam" id="PF00239">
    <property type="entry name" value="Resolvase"/>
    <property type="match status" value="1"/>
</dbReference>
<keyword evidence="4" id="KW-1185">Reference proteome</keyword>
<evidence type="ECO:0000259" key="2">
    <source>
        <dbReference type="SMART" id="SM00857"/>
    </source>
</evidence>
<dbReference type="CDD" id="cd00338">
    <property type="entry name" value="Ser_Recombinase"/>
    <property type="match status" value="1"/>
</dbReference>
<gene>
    <name evidence="3" type="ORF">ACFPM7_20155</name>
</gene>
<feature type="coiled-coil region" evidence="1">
    <location>
        <begin position="448"/>
        <end position="475"/>
    </location>
</feature>
<dbReference type="EMBL" id="JBHSKF010000010">
    <property type="protein sequence ID" value="MFC5289370.1"/>
    <property type="molecule type" value="Genomic_DNA"/>
</dbReference>
<feature type="domain" description="Resolvase/invertase-type recombinase catalytic" evidence="2">
    <location>
        <begin position="15"/>
        <end position="174"/>
    </location>
</feature>
<dbReference type="InterPro" id="IPR038109">
    <property type="entry name" value="DNA_bind_recomb_sf"/>
</dbReference>
<evidence type="ECO:0000313" key="3">
    <source>
        <dbReference type="EMBL" id="MFC5289370.1"/>
    </source>
</evidence>
<dbReference type="Proteomes" id="UP001596157">
    <property type="component" value="Unassembled WGS sequence"/>
</dbReference>
<dbReference type="Gene3D" id="3.90.1750.20">
    <property type="entry name" value="Putative Large Serine Recombinase, Chain B, Domain 2"/>
    <property type="match status" value="1"/>
</dbReference>
<name>A0ABW0EUY5_9PSEU</name>
<comment type="caution">
    <text evidence="3">The sequence shown here is derived from an EMBL/GenBank/DDBJ whole genome shotgun (WGS) entry which is preliminary data.</text>
</comment>
<dbReference type="Pfam" id="PF13408">
    <property type="entry name" value="Zn_ribbon_recom"/>
    <property type="match status" value="1"/>
</dbReference>
<dbReference type="InterPro" id="IPR011109">
    <property type="entry name" value="DNA_bind_recombinase_dom"/>
</dbReference>
<dbReference type="InterPro" id="IPR025827">
    <property type="entry name" value="Zn_ribbon_recom_dom"/>
</dbReference>
<dbReference type="InterPro" id="IPR036162">
    <property type="entry name" value="Resolvase-like_N_sf"/>
</dbReference>
<evidence type="ECO:0000256" key="1">
    <source>
        <dbReference type="SAM" id="Coils"/>
    </source>
</evidence>
<keyword evidence="1" id="KW-0175">Coiled coil</keyword>
<dbReference type="InterPro" id="IPR006119">
    <property type="entry name" value="Resolv_N"/>
</dbReference>